<feature type="repeat" description="TPR" evidence="1">
    <location>
        <begin position="418"/>
        <end position="451"/>
    </location>
</feature>
<feature type="signal peptide" evidence="2">
    <location>
        <begin position="1"/>
        <end position="28"/>
    </location>
</feature>
<comment type="caution">
    <text evidence="3">The sequence shown here is derived from an EMBL/GenBank/DDBJ whole genome shotgun (WGS) entry which is preliminary data.</text>
</comment>
<keyword evidence="4" id="KW-1185">Reference proteome</keyword>
<dbReference type="PRINTS" id="PR00834">
    <property type="entry name" value="PROTEASES2C"/>
</dbReference>
<dbReference type="GO" id="GO:0006508">
    <property type="term" value="P:proteolysis"/>
    <property type="evidence" value="ECO:0007669"/>
    <property type="project" value="InterPro"/>
</dbReference>
<dbReference type="SUPFAM" id="SSF50494">
    <property type="entry name" value="Trypsin-like serine proteases"/>
    <property type="match status" value="1"/>
</dbReference>
<feature type="chain" id="PRO_5016621956" evidence="2">
    <location>
        <begin position="29"/>
        <end position="778"/>
    </location>
</feature>
<evidence type="ECO:0000256" key="2">
    <source>
        <dbReference type="SAM" id="SignalP"/>
    </source>
</evidence>
<dbReference type="InterPro" id="IPR001940">
    <property type="entry name" value="Peptidase_S1C"/>
</dbReference>
<dbReference type="SMART" id="SM00028">
    <property type="entry name" value="TPR"/>
    <property type="match status" value="11"/>
</dbReference>
<protein>
    <submittedName>
        <fullName evidence="3">Tetratricopeptide repeat protein</fullName>
    </submittedName>
</protein>
<name>A0A368XCI4_9BURK</name>
<keyword evidence="2" id="KW-0732">Signal</keyword>
<dbReference type="Gene3D" id="1.25.40.10">
    <property type="entry name" value="Tetratricopeptide repeat domain"/>
    <property type="match status" value="3"/>
</dbReference>
<evidence type="ECO:0000313" key="4">
    <source>
        <dbReference type="Proteomes" id="UP000252884"/>
    </source>
</evidence>
<gene>
    <name evidence="3" type="ORF">DES41_112124</name>
</gene>
<keyword evidence="1" id="KW-0802">TPR repeat</keyword>
<sequence>MPRPQMPWAPGRALALALLAVPLAQAQAQDDGGAARDAQQVFARVSPSVVTVQALDAHGQADGQGSGVVVAPGLVATNCHVVRSAATLELTGTAGKQAAQWTHQLAGLDLCLLAAPGLSAPPVVLRPSQELAVGEPVYAVGNPLGFGLAVSSGLLSSRQAGQPHARLAATAPVSPGSSGGGLFDRQARLLGLTTAILGTGQSLNLVLPAEAVAALLAQAEPRAPAQALPPAEPRWAAVAVGLYDRQDWAGLQAHAQAWLQAQPRSAPALVYLARAAGQQQDHAQAEALARRALALDGDLASAWSELAQALIATGRSAEGERALQQAALRQPGEADPHIVRSFLRKSQGQPEAAREEMRTAVRKRPFSPRLWTELGRQEAALGQADAAQQAFAAAVRLGGAPPVAGAAPSATLDIARQTEALEALGWIALRQQRYVQAEEAFRKGLALDGEHAGLWNGIGGVMQGTLRWAEAEQAFTRSLAREGNDALVLANRGEVLRVQRRFEPAMADAQAALRLKPDEPVAQRLLAVLLLDMRRFADAAAAYARLAALQAPNDDDLVNWAESLVNIGQAQDALAKLKQADAGQPGRLRFNLVMGRTLGAQNDVAGALAYLERALADNPSASVVWSSKGYALMRLDRLTEAIAALETAVRLDPTLSNGWINLGHAQMRARNLGRAIEALEKAVVLAPEAMDGRFYLAQSYLQARLPAKAREHAQAVVVRQPALPPVLALMALSYLAENNAAEAGTWHRRLHAAAPEIAGKVRLQAIGAGMAAAQQWPQ</sequence>
<dbReference type="GO" id="GO:0004252">
    <property type="term" value="F:serine-type endopeptidase activity"/>
    <property type="evidence" value="ECO:0007669"/>
    <property type="project" value="InterPro"/>
</dbReference>
<dbReference type="OrthoDB" id="8559002at2"/>
<dbReference type="RefSeq" id="WP_114471765.1">
    <property type="nucleotide sequence ID" value="NZ_QPJK01000012.1"/>
</dbReference>
<dbReference type="PANTHER" id="PTHR12558">
    <property type="entry name" value="CELL DIVISION CYCLE 16,23,27"/>
    <property type="match status" value="1"/>
</dbReference>
<dbReference type="EMBL" id="QPJK01000012">
    <property type="protein sequence ID" value="RCW65673.1"/>
    <property type="molecule type" value="Genomic_DNA"/>
</dbReference>
<dbReference type="PROSITE" id="PS50005">
    <property type="entry name" value="TPR"/>
    <property type="match status" value="4"/>
</dbReference>
<feature type="repeat" description="TPR" evidence="1">
    <location>
        <begin position="622"/>
        <end position="655"/>
    </location>
</feature>
<dbReference type="Gene3D" id="2.40.10.120">
    <property type="match status" value="1"/>
</dbReference>
<feature type="repeat" description="TPR" evidence="1">
    <location>
        <begin position="486"/>
        <end position="519"/>
    </location>
</feature>
<feature type="repeat" description="TPR" evidence="1">
    <location>
        <begin position="656"/>
        <end position="689"/>
    </location>
</feature>
<proteinExistence type="predicted"/>
<dbReference type="PANTHER" id="PTHR12558:SF13">
    <property type="entry name" value="CELL DIVISION CYCLE PROTEIN 27 HOMOLOG"/>
    <property type="match status" value="1"/>
</dbReference>
<dbReference type="InterPro" id="IPR009003">
    <property type="entry name" value="Peptidase_S1_PA"/>
</dbReference>
<organism evidence="3 4">
    <name type="scientific">Pseudorhodoferax soli</name>
    <dbReference type="NCBI Taxonomy" id="545864"/>
    <lineage>
        <taxon>Bacteria</taxon>
        <taxon>Pseudomonadati</taxon>
        <taxon>Pseudomonadota</taxon>
        <taxon>Betaproteobacteria</taxon>
        <taxon>Burkholderiales</taxon>
        <taxon>Comamonadaceae</taxon>
    </lineage>
</organism>
<evidence type="ECO:0000256" key="1">
    <source>
        <dbReference type="PROSITE-ProRule" id="PRU00339"/>
    </source>
</evidence>
<dbReference type="Pfam" id="PF13432">
    <property type="entry name" value="TPR_16"/>
    <property type="match status" value="5"/>
</dbReference>
<dbReference type="Pfam" id="PF13365">
    <property type="entry name" value="Trypsin_2"/>
    <property type="match status" value="1"/>
</dbReference>
<dbReference type="AlphaFoldDB" id="A0A368XCI4"/>
<dbReference type="InterPro" id="IPR019734">
    <property type="entry name" value="TPR_rpt"/>
</dbReference>
<reference evidence="3 4" key="1">
    <citation type="submission" date="2018-07" db="EMBL/GenBank/DDBJ databases">
        <title>Genomic Encyclopedia of Type Strains, Phase IV (KMG-IV): sequencing the most valuable type-strain genomes for metagenomic binning, comparative biology and taxonomic classification.</title>
        <authorList>
            <person name="Goeker M."/>
        </authorList>
    </citation>
    <scope>NUCLEOTIDE SEQUENCE [LARGE SCALE GENOMIC DNA]</scope>
    <source>
        <strain evidence="3 4">DSM 21634</strain>
    </source>
</reference>
<evidence type="ECO:0000313" key="3">
    <source>
        <dbReference type="EMBL" id="RCW65673.1"/>
    </source>
</evidence>
<accession>A0A368XCI4</accession>
<dbReference type="InterPro" id="IPR011990">
    <property type="entry name" value="TPR-like_helical_dom_sf"/>
</dbReference>
<dbReference type="SUPFAM" id="SSF48452">
    <property type="entry name" value="TPR-like"/>
    <property type="match status" value="3"/>
</dbReference>
<dbReference type="Proteomes" id="UP000252884">
    <property type="component" value="Unassembled WGS sequence"/>
</dbReference>